<dbReference type="Gene3D" id="1.10.4080.10">
    <property type="entry name" value="ADP-ribosylation/Crystallin J1"/>
    <property type="match status" value="1"/>
</dbReference>
<name>A0AAD4R3X1_9BILA</name>
<comment type="catalytic activity">
    <reaction evidence="11">
        <text>alpha-NAD(+) + H2O = ADP-D-ribose + nicotinamide + H(+)</text>
        <dbReference type="Rhea" id="RHEA:68792"/>
        <dbReference type="ChEBI" id="CHEBI:15377"/>
        <dbReference type="ChEBI" id="CHEBI:15378"/>
        <dbReference type="ChEBI" id="CHEBI:17154"/>
        <dbReference type="ChEBI" id="CHEBI:57967"/>
        <dbReference type="ChEBI" id="CHEBI:77017"/>
    </reaction>
</comment>
<evidence type="ECO:0000256" key="1">
    <source>
        <dbReference type="ARBA" id="ARBA00010702"/>
    </source>
</evidence>
<sequence length="351" mass="38679">MDTERDISPEEMKRMLGTFYGQAIGDALGARYEFECAEKVKNMMAEDKLKGSDARLPMLGTSRTVSITDDTEMAICLARSLATQKRFDRVDIACSYYFWKGLDSPHIGFATKTALSIPDEDRLSENWRTNLSVDQKERIYSKIRSQVESANKQSLSNGMLMRSSPLAIAFRNVPYESLRNMAHEDCQLTHSNPIVMDATAVYVGAIASLIKGKTKEEVHTEAISRAESDLVRQILSDSKHQAIPVRLSDGSTTNGDRKCIGYFGVALQSAFYELFHADSFDTALEAVIARGGDTDTNGCIAASILGAYFGVDMIPKEWINGVRKAPPSIGGLKMFTLADAEALTRKLAKLS</sequence>
<evidence type="ECO:0000256" key="12">
    <source>
        <dbReference type="PIRSR" id="PIRSR605502-1"/>
    </source>
</evidence>
<evidence type="ECO:0000313" key="14">
    <source>
        <dbReference type="Proteomes" id="UP001201812"/>
    </source>
</evidence>
<comment type="similarity">
    <text evidence="1">Belongs to the ADP-ribosylglycohydrolase family.</text>
</comment>
<feature type="binding site" evidence="12">
    <location>
        <position position="69"/>
    </location>
    <ligand>
        <name>Mg(2+)</name>
        <dbReference type="ChEBI" id="CHEBI:18420"/>
        <label>1</label>
    </ligand>
</feature>
<keyword evidence="14" id="KW-1185">Reference proteome</keyword>
<evidence type="ECO:0000256" key="5">
    <source>
        <dbReference type="ARBA" id="ARBA00042398"/>
    </source>
</evidence>
<evidence type="ECO:0000256" key="10">
    <source>
        <dbReference type="ARBA" id="ARBA00043193"/>
    </source>
</evidence>
<evidence type="ECO:0000313" key="13">
    <source>
        <dbReference type="EMBL" id="KAI1707890.1"/>
    </source>
</evidence>
<dbReference type="EMBL" id="JAKKPZ010000038">
    <property type="protein sequence ID" value="KAI1707890.1"/>
    <property type="molecule type" value="Genomic_DNA"/>
</dbReference>
<evidence type="ECO:0000256" key="8">
    <source>
        <dbReference type="ARBA" id="ARBA00042850"/>
    </source>
</evidence>
<dbReference type="Pfam" id="PF03747">
    <property type="entry name" value="ADP_ribosyl_GH"/>
    <property type="match status" value="1"/>
</dbReference>
<feature type="binding site" evidence="12">
    <location>
        <position position="70"/>
    </location>
    <ligand>
        <name>Mg(2+)</name>
        <dbReference type="ChEBI" id="CHEBI:18420"/>
        <label>1</label>
    </ligand>
</feature>
<feature type="binding site" evidence="12">
    <location>
        <position position="295"/>
    </location>
    <ligand>
        <name>Mg(2+)</name>
        <dbReference type="ChEBI" id="CHEBI:18420"/>
        <label>1</label>
    </ligand>
</feature>
<keyword evidence="3" id="KW-0378">Hydrolase</keyword>
<accession>A0AAD4R3X1</accession>
<dbReference type="AlphaFoldDB" id="A0AAD4R3X1"/>
<feature type="binding site" evidence="12">
    <location>
        <position position="296"/>
    </location>
    <ligand>
        <name>Mg(2+)</name>
        <dbReference type="ChEBI" id="CHEBI:18420"/>
        <label>1</label>
    </ligand>
</feature>
<proteinExistence type="inferred from homology"/>
<keyword evidence="12" id="KW-0479">Metal-binding</keyword>
<evidence type="ECO:0000256" key="4">
    <source>
        <dbReference type="ARBA" id="ARBA00041057"/>
    </source>
</evidence>
<evidence type="ECO:0000256" key="7">
    <source>
        <dbReference type="ARBA" id="ARBA00042722"/>
    </source>
</evidence>
<gene>
    <name evidence="13" type="ORF">DdX_12119</name>
</gene>
<dbReference type="PANTHER" id="PTHR16222:SF24">
    <property type="entry name" value="ADP-RIBOSYLHYDROLASE ARH3"/>
    <property type="match status" value="1"/>
</dbReference>
<comment type="cofactor">
    <cofactor evidence="12">
        <name>Mg(2+)</name>
        <dbReference type="ChEBI" id="CHEBI:18420"/>
    </cofactor>
    <text evidence="12">Binds 2 magnesium ions per subunit.</text>
</comment>
<dbReference type="InterPro" id="IPR036705">
    <property type="entry name" value="Ribosyl_crysJ1_sf"/>
</dbReference>
<feature type="binding site" evidence="12">
    <location>
        <position position="293"/>
    </location>
    <ligand>
        <name>Mg(2+)</name>
        <dbReference type="ChEBI" id="CHEBI:18420"/>
        <label>1</label>
    </ligand>
</feature>
<dbReference type="PANTHER" id="PTHR16222">
    <property type="entry name" value="ADP-RIBOSYLGLYCOHYDROLASE"/>
    <property type="match status" value="1"/>
</dbReference>
<evidence type="ECO:0000256" key="3">
    <source>
        <dbReference type="ARBA" id="ARBA00022801"/>
    </source>
</evidence>
<organism evidence="13 14">
    <name type="scientific">Ditylenchus destructor</name>
    <dbReference type="NCBI Taxonomy" id="166010"/>
    <lineage>
        <taxon>Eukaryota</taxon>
        <taxon>Metazoa</taxon>
        <taxon>Ecdysozoa</taxon>
        <taxon>Nematoda</taxon>
        <taxon>Chromadorea</taxon>
        <taxon>Rhabditida</taxon>
        <taxon>Tylenchina</taxon>
        <taxon>Tylenchomorpha</taxon>
        <taxon>Sphaerularioidea</taxon>
        <taxon>Anguinidae</taxon>
        <taxon>Anguininae</taxon>
        <taxon>Ditylenchus</taxon>
    </lineage>
</organism>
<dbReference type="GO" id="GO:0046872">
    <property type="term" value="F:metal ion binding"/>
    <property type="evidence" value="ECO:0007669"/>
    <property type="project" value="UniProtKB-KW"/>
</dbReference>
<keyword evidence="12" id="KW-0460">Magnesium</keyword>
<evidence type="ECO:0000256" key="6">
    <source>
        <dbReference type="ARBA" id="ARBA00042471"/>
    </source>
</evidence>
<evidence type="ECO:0000256" key="2">
    <source>
        <dbReference type="ARBA" id="ARBA00012255"/>
    </source>
</evidence>
<dbReference type="Proteomes" id="UP001201812">
    <property type="component" value="Unassembled WGS sequence"/>
</dbReference>
<evidence type="ECO:0000256" key="9">
    <source>
        <dbReference type="ARBA" id="ARBA00043187"/>
    </source>
</evidence>
<feature type="binding site" evidence="12">
    <location>
        <position position="68"/>
    </location>
    <ligand>
        <name>Mg(2+)</name>
        <dbReference type="ChEBI" id="CHEBI:18420"/>
        <label>1</label>
    </ligand>
</feature>
<dbReference type="InterPro" id="IPR050792">
    <property type="entry name" value="ADP-ribosylglycohydrolase"/>
</dbReference>
<dbReference type="GO" id="GO:0004649">
    <property type="term" value="F:poly(ADP-ribose) glycohydrolase activity"/>
    <property type="evidence" value="ECO:0007669"/>
    <property type="project" value="UniProtKB-EC"/>
</dbReference>
<comment type="caution">
    <text evidence="13">The sequence shown here is derived from an EMBL/GenBank/DDBJ whole genome shotgun (WGS) entry which is preliminary data.</text>
</comment>
<dbReference type="EC" id="3.2.1.143" evidence="2"/>
<dbReference type="InterPro" id="IPR005502">
    <property type="entry name" value="Ribosyl_crysJ1"/>
</dbReference>
<evidence type="ECO:0000256" key="11">
    <source>
        <dbReference type="ARBA" id="ARBA00049015"/>
    </source>
</evidence>
<protein>
    <recommendedName>
        <fullName evidence="4">ADP-ribosylhydrolase ARH3</fullName>
        <ecNumber evidence="2">3.2.1.143</ecNumber>
    </recommendedName>
    <alternativeName>
        <fullName evidence="5">ADP-ribose glycohydrolase ARH3</fullName>
    </alternativeName>
    <alternativeName>
        <fullName evidence="6">ADP-ribosylhydrolase 3</fullName>
    </alternativeName>
    <alternativeName>
        <fullName evidence="9">O-acetyl-ADP-ribose deacetylase ARH3</fullName>
    </alternativeName>
    <alternativeName>
        <fullName evidence="10">Poly(ADP-ribose) glycohydrolase ARH3</fullName>
    </alternativeName>
    <alternativeName>
        <fullName evidence="8">[Protein ADP-ribosylarginine] hydrolase-like protein 2</fullName>
    </alternativeName>
    <alternativeName>
        <fullName evidence="7">[Protein ADP-ribosylserine] hydrolase</fullName>
    </alternativeName>
</protein>
<reference evidence="13" key="1">
    <citation type="submission" date="2022-01" db="EMBL/GenBank/DDBJ databases">
        <title>Genome Sequence Resource for Two Populations of Ditylenchus destructor, the Migratory Endoparasitic Phytonematode.</title>
        <authorList>
            <person name="Zhang H."/>
            <person name="Lin R."/>
            <person name="Xie B."/>
        </authorList>
    </citation>
    <scope>NUCLEOTIDE SEQUENCE</scope>
    <source>
        <strain evidence="13">BazhouSP</strain>
    </source>
</reference>
<dbReference type="SUPFAM" id="SSF101478">
    <property type="entry name" value="ADP-ribosylglycohydrolase"/>
    <property type="match status" value="1"/>
</dbReference>